<sequence length="162" mass="17853">MGTLAGHEFIVPTILELEPCVPLVYLLCDEDSRAISGATYALSQIARWPDGAHAILTANVLDHVLVLLESPSPTVRICTCEMVARLGEHEITAPAVLEFQPSARLVSFRLPGEPIGMTTTSEIWAPYASNLEKYPPRYPTSRGYVDLASRAGLLIRWETQYN</sequence>
<proteinExistence type="predicted"/>
<dbReference type="SUPFAM" id="SSF48371">
    <property type="entry name" value="ARM repeat"/>
    <property type="match status" value="1"/>
</dbReference>
<gene>
    <name evidence="1" type="ORF">DFH08DRAFT_506146</name>
</gene>
<keyword evidence="2" id="KW-1185">Reference proteome</keyword>
<organism evidence="1 2">
    <name type="scientific">Mycena albidolilacea</name>
    <dbReference type="NCBI Taxonomy" id="1033008"/>
    <lineage>
        <taxon>Eukaryota</taxon>
        <taxon>Fungi</taxon>
        <taxon>Dikarya</taxon>
        <taxon>Basidiomycota</taxon>
        <taxon>Agaricomycotina</taxon>
        <taxon>Agaricomycetes</taxon>
        <taxon>Agaricomycetidae</taxon>
        <taxon>Agaricales</taxon>
        <taxon>Marasmiineae</taxon>
        <taxon>Mycenaceae</taxon>
        <taxon>Mycena</taxon>
    </lineage>
</organism>
<dbReference type="InterPro" id="IPR011989">
    <property type="entry name" value="ARM-like"/>
</dbReference>
<dbReference type="Gene3D" id="1.25.10.10">
    <property type="entry name" value="Leucine-rich Repeat Variant"/>
    <property type="match status" value="1"/>
</dbReference>
<dbReference type="EMBL" id="JARIHO010000009">
    <property type="protein sequence ID" value="KAJ7355699.1"/>
    <property type="molecule type" value="Genomic_DNA"/>
</dbReference>
<evidence type="ECO:0000313" key="1">
    <source>
        <dbReference type="EMBL" id="KAJ7355699.1"/>
    </source>
</evidence>
<dbReference type="Proteomes" id="UP001218218">
    <property type="component" value="Unassembled WGS sequence"/>
</dbReference>
<protein>
    <submittedName>
        <fullName evidence="1">Uncharacterized protein</fullName>
    </submittedName>
</protein>
<accession>A0AAD7ADD4</accession>
<dbReference type="AlphaFoldDB" id="A0AAD7ADD4"/>
<evidence type="ECO:0000313" key="2">
    <source>
        <dbReference type="Proteomes" id="UP001218218"/>
    </source>
</evidence>
<comment type="caution">
    <text evidence="1">The sequence shown here is derived from an EMBL/GenBank/DDBJ whole genome shotgun (WGS) entry which is preliminary data.</text>
</comment>
<reference evidence="1" key="1">
    <citation type="submission" date="2023-03" db="EMBL/GenBank/DDBJ databases">
        <title>Massive genome expansion in bonnet fungi (Mycena s.s.) driven by repeated elements and novel gene families across ecological guilds.</title>
        <authorList>
            <consortium name="Lawrence Berkeley National Laboratory"/>
            <person name="Harder C.B."/>
            <person name="Miyauchi S."/>
            <person name="Viragh M."/>
            <person name="Kuo A."/>
            <person name="Thoen E."/>
            <person name="Andreopoulos B."/>
            <person name="Lu D."/>
            <person name="Skrede I."/>
            <person name="Drula E."/>
            <person name="Henrissat B."/>
            <person name="Morin E."/>
            <person name="Kohler A."/>
            <person name="Barry K."/>
            <person name="LaButti K."/>
            <person name="Morin E."/>
            <person name="Salamov A."/>
            <person name="Lipzen A."/>
            <person name="Mereny Z."/>
            <person name="Hegedus B."/>
            <person name="Baldrian P."/>
            <person name="Stursova M."/>
            <person name="Weitz H."/>
            <person name="Taylor A."/>
            <person name="Grigoriev I.V."/>
            <person name="Nagy L.G."/>
            <person name="Martin F."/>
            <person name="Kauserud H."/>
        </authorList>
    </citation>
    <scope>NUCLEOTIDE SEQUENCE</scope>
    <source>
        <strain evidence="1">CBHHK002</strain>
    </source>
</reference>
<name>A0AAD7ADD4_9AGAR</name>
<dbReference type="InterPro" id="IPR016024">
    <property type="entry name" value="ARM-type_fold"/>
</dbReference>